<comment type="caution">
    <text evidence="1">The sequence shown here is derived from an EMBL/GenBank/DDBJ whole genome shotgun (WGS) entry which is preliminary data.</text>
</comment>
<accession>A0A930PNS0</accession>
<sequence>MSNAFSELIERATAGEGLNREEIHTLLVDGEGQDFALIEAASVVRRNEFRNMIAIHTEDEALADALGTRSIAVDSYEVLDISRDIDSEELAATIERIAESAAIGVTVLLPENAVPMMLMRVLSILRLAAPGKVIHLPEGYEQSLRSLTSLAMHVVSAITITDDIEQWPMVNEVLKALRHGGIVISGTGGRDALAGYLRYLSDLGVDLMGHRDARGSACGSVDGGGCGCGSGGCGSHEEPAPSAGGCGCGSGGCGSSAEAPAEPHGHSHGGGGCCGGHDEPKEEQGGCCGGHDEPKEEQGGCCGGHDEPKDEKGGCCGGHDEPEPVVEEAPAGGCGCGAGGCGSK</sequence>
<dbReference type="Proteomes" id="UP000713964">
    <property type="component" value="Unassembled WGS sequence"/>
</dbReference>
<organism evidence="1 2">
    <name type="scientific">Rothia mucilaginosa</name>
    <dbReference type="NCBI Taxonomy" id="43675"/>
    <lineage>
        <taxon>Bacteria</taxon>
        <taxon>Bacillati</taxon>
        <taxon>Actinomycetota</taxon>
        <taxon>Actinomycetes</taxon>
        <taxon>Micrococcales</taxon>
        <taxon>Micrococcaceae</taxon>
        <taxon>Rothia</taxon>
    </lineage>
</organism>
<gene>
    <name evidence="1" type="ORF">HXO58_03770</name>
</gene>
<proteinExistence type="predicted"/>
<evidence type="ECO:0000313" key="1">
    <source>
        <dbReference type="EMBL" id="MBF1658935.1"/>
    </source>
</evidence>
<protein>
    <submittedName>
        <fullName evidence="1">Biotin synthase</fullName>
    </submittedName>
</protein>
<evidence type="ECO:0000313" key="2">
    <source>
        <dbReference type="Proteomes" id="UP000713964"/>
    </source>
</evidence>
<dbReference type="EMBL" id="JABZXL010000007">
    <property type="protein sequence ID" value="MBF1658935.1"/>
    <property type="molecule type" value="Genomic_DNA"/>
</dbReference>
<dbReference type="AlphaFoldDB" id="A0A930PNS0"/>
<name>A0A930PNS0_9MICC</name>
<reference evidence="1" key="1">
    <citation type="submission" date="2020-04" db="EMBL/GenBank/DDBJ databases">
        <title>Deep metagenomics examines the oral microbiome during advanced dental caries in children, revealing novel taxa and co-occurrences with host molecules.</title>
        <authorList>
            <person name="Baker J.L."/>
            <person name="Morton J.T."/>
            <person name="Dinis M."/>
            <person name="Alvarez R."/>
            <person name="Tran N.C."/>
            <person name="Knight R."/>
            <person name="Edlund A."/>
        </authorList>
    </citation>
    <scope>NUCLEOTIDE SEQUENCE</scope>
    <source>
        <strain evidence="1">JCVI_29_bin.11</strain>
    </source>
</reference>